<name>A0ABZ0XWI2_9BURK</name>
<feature type="chain" id="PRO_5045820243" evidence="1">
    <location>
        <begin position="17"/>
        <end position="366"/>
    </location>
</feature>
<proteinExistence type="predicted"/>
<evidence type="ECO:0000313" key="3">
    <source>
        <dbReference type="Proteomes" id="UP001326110"/>
    </source>
</evidence>
<keyword evidence="1" id="KW-0732">Signal</keyword>
<evidence type="ECO:0000313" key="2">
    <source>
        <dbReference type="EMBL" id="WQH04107.1"/>
    </source>
</evidence>
<sequence>MSKAVVLKLLAGVAAAAVCQAAAVAAAPHQPSFDPSMLKLVREQINQVMVLGSPHLSQLPKPFDAATLQLLNERLAAWRPQAIAIENLSGVQCANLRRYPQRYADTVKSYCRDTSAAQAATGLDVFEATDRAKRLLAAWPAMPTAAQRRALASLFLAAGEPASALVQWLRLPAPERRTGDGLDTALVETLDKLMARPDEGYLVAAQVAAGVGLERVYAMDDHTADKPEPSEAEQKAAGAAIMKAWDNPATAQRTDSDKALQSEITTATGVLAMYRAYNDPGQAALTFRSDFGAALEEPSPQHYGRGYVTYWETRNLRMAANIREAMSPPGMRMLVIVGASHKFYLEAYLNQMHDVAIVDTDAVLHH</sequence>
<protein>
    <submittedName>
        <fullName evidence="2">DUF5694 domain-containing protein</fullName>
    </submittedName>
</protein>
<keyword evidence="3" id="KW-1185">Reference proteome</keyword>
<evidence type="ECO:0000256" key="1">
    <source>
        <dbReference type="SAM" id="SignalP"/>
    </source>
</evidence>
<accession>A0ABZ0XWI2</accession>
<feature type="signal peptide" evidence="1">
    <location>
        <begin position="1"/>
        <end position="16"/>
    </location>
</feature>
<dbReference type="Pfam" id="PF18950">
    <property type="entry name" value="DUF5694"/>
    <property type="match status" value="1"/>
</dbReference>
<reference evidence="2 3" key="1">
    <citation type="submission" date="2023-11" db="EMBL/GenBank/DDBJ databases">
        <title>MicrobeMod: A computational toolkit for identifying prokaryotic methylation and restriction-modification with nanopore sequencing.</title>
        <authorList>
            <person name="Crits-Christoph A."/>
            <person name="Kang S.C."/>
            <person name="Lee H."/>
            <person name="Ostrov N."/>
        </authorList>
    </citation>
    <scope>NUCLEOTIDE SEQUENCE [LARGE SCALE GENOMIC DNA]</scope>
    <source>
        <strain evidence="2 3">ATCC 25935</strain>
    </source>
</reference>
<dbReference type="RefSeq" id="WP_040378007.1">
    <property type="nucleotide sequence ID" value="NZ_CP140152.1"/>
</dbReference>
<organism evidence="2 3">
    <name type="scientific">Duganella zoogloeoides</name>
    <dbReference type="NCBI Taxonomy" id="75659"/>
    <lineage>
        <taxon>Bacteria</taxon>
        <taxon>Pseudomonadati</taxon>
        <taxon>Pseudomonadota</taxon>
        <taxon>Betaproteobacteria</taxon>
        <taxon>Burkholderiales</taxon>
        <taxon>Oxalobacteraceae</taxon>
        <taxon>Telluria group</taxon>
        <taxon>Duganella</taxon>
    </lineage>
</organism>
<dbReference type="GeneID" id="43165067"/>
<dbReference type="Proteomes" id="UP001326110">
    <property type="component" value="Chromosome"/>
</dbReference>
<gene>
    <name evidence="2" type="ORF">SR858_24165</name>
</gene>
<dbReference type="EMBL" id="CP140152">
    <property type="protein sequence ID" value="WQH04107.1"/>
    <property type="molecule type" value="Genomic_DNA"/>
</dbReference>
<dbReference type="InterPro" id="IPR043749">
    <property type="entry name" value="DUF5694"/>
</dbReference>